<reference evidence="4" key="1">
    <citation type="journal article" date="2017" name="Plant J.">
        <title>The pomegranate (Punica granatum L.) genome and the genomics of punicalagin biosynthesis.</title>
        <authorList>
            <person name="Qin G."/>
            <person name="Xu C."/>
            <person name="Ming R."/>
            <person name="Tang H."/>
            <person name="Guyot R."/>
            <person name="Kramer E.M."/>
            <person name="Hu Y."/>
            <person name="Yi X."/>
            <person name="Qi Y."/>
            <person name="Xu X."/>
            <person name="Gao Z."/>
            <person name="Pan H."/>
            <person name="Jian J."/>
            <person name="Tian Y."/>
            <person name="Yue Z."/>
            <person name="Xu Y."/>
        </authorList>
    </citation>
    <scope>NUCLEOTIDE SEQUENCE [LARGE SCALE GENOMIC DNA]</scope>
    <source>
        <strain evidence="4">cv. Dabenzi</strain>
    </source>
</reference>
<name>A0A218WI91_PUNGR</name>
<dbReference type="Proteomes" id="UP000233551">
    <property type="component" value="Unassembled WGS sequence"/>
</dbReference>
<reference evidence="2" key="2">
    <citation type="submission" date="2017-06" db="EMBL/GenBank/DDBJ databases">
        <title>The pomegranate genome and the genomics of punicalagin biosynthesis.</title>
        <authorList>
            <person name="Xu C."/>
        </authorList>
    </citation>
    <scope>NUCLEOTIDE SEQUENCE [LARGE SCALE GENOMIC DNA]</scope>
    <source>
        <tissue evidence="2">Fresh leaf</tissue>
    </source>
</reference>
<dbReference type="EMBL" id="PGOL01000901">
    <property type="protein sequence ID" value="PKI63137.1"/>
    <property type="molecule type" value="Genomic_DNA"/>
</dbReference>
<evidence type="ECO:0000313" key="3">
    <source>
        <dbReference type="EMBL" id="PKI63137.1"/>
    </source>
</evidence>
<protein>
    <submittedName>
        <fullName evidence="2">Uncharacterized protein</fullName>
    </submittedName>
</protein>
<dbReference type="Proteomes" id="UP000197138">
    <property type="component" value="Unassembled WGS sequence"/>
</dbReference>
<evidence type="ECO:0000313" key="4">
    <source>
        <dbReference type="Proteomes" id="UP000197138"/>
    </source>
</evidence>
<sequence>MPLKLEYYTFFRGNFEGTSRTPRRNATTHDQTGQVATDLKGLENGQQLQKAPTELENEKQNASLRMAQQFQSARERWTMFNDNYESSKEQQLAETVSAPHFGPSVPTRITRSKLGSLITAGPMNTDVGTRRHELQGRDRSHQRAQEGRSEEMDRQQPSGQQKPVL</sequence>
<dbReference type="STRING" id="22663.A0A218WI91"/>
<evidence type="ECO:0000313" key="5">
    <source>
        <dbReference type="Proteomes" id="UP000233551"/>
    </source>
</evidence>
<feature type="compositionally biased region" description="Basic and acidic residues" evidence="1">
    <location>
        <begin position="128"/>
        <end position="154"/>
    </location>
</feature>
<accession>A0A218WI91</accession>
<organism evidence="2 4">
    <name type="scientific">Punica granatum</name>
    <name type="common">Pomegranate</name>
    <dbReference type="NCBI Taxonomy" id="22663"/>
    <lineage>
        <taxon>Eukaryota</taxon>
        <taxon>Viridiplantae</taxon>
        <taxon>Streptophyta</taxon>
        <taxon>Embryophyta</taxon>
        <taxon>Tracheophyta</taxon>
        <taxon>Spermatophyta</taxon>
        <taxon>Magnoliopsida</taxon>
        <taxon>eudicotyledons</taxon>
        <taxon>Gunneridae</taxon>
        <taxon>Pentapetalae</taxon>
        <taxon>rosids</taxon>
        <taxon>malvids</taxon>
        <taxon>Myrtales</taxon>
        <taxon>Lythraceae</taxon>
        <taxon>Punica</taxon>
    </lineage>
</organism>
<feature type="compositionally biased region" description="Polar residues" evidence="1">
    <location>
        <begin position="155"/>
        <end position="165"/>
    </location>
</feature>
<dbReference type="EMBL" id="MTKT01004278">
    <property type="protein sequence ID" value="OWM72537.1"/>
    <property type="molecule type" value="Genomic_DNA"/>
</dbReference>
<proteinExistence type="predicted"/>
<evidence type="ECO:0000313" key="2">
    <source>
        <dbReference type="EMBL" id="OWM72537.1"/>
    </source>
</evidence>
<feature type="region of interest" description="Disordered" evidence="1">
    <location>
        <begin position="117"/>
        <end position="165"/>
    </location>
</feature>
<feature type="region of interest" description="Disordered" evidence="1">
    <location>
        <begin position="16"/>
        <end position="45"/>
    </location>
</feature>
<gene>
    <name evidence="2" type="ORF">CDL15_Pgr017278</name>
    <name evidence="3" type="ORF">CRG98_016469</name>
</gene>
<feature type="compositionally biased region" description="Polar residues" evidence="1">
    <location>
        <begin position="16"/>
        <end position="35"/>
    </location>
</feature>
<comment type="caution">
    <text evidence="2">The sequence shown here is derived from an EMBL/GenBank/DDBJ whole genome shotgun (WGS) entry which is preliminary data.</text>
</comment>
<evidence type="ECO:0000256" key="1">
    <source>
        <dbReference type="SAM" id="MobiDB-lite"/>
    </source>
</evidence>
<dbReference type="AlphaFoldDB" id="A0A218WI91"/>
<keyword evidence="5" id="KW-1185">Reference proteome</keyword>
<reference evidence="3 5" key="3">
    <citation type="submission" date="2017-11" db="EMBL/GenBank/DDBJ databases">
        <title>De-novo sequencing of pomegranate (Punica granatum L.) genome.</title>
        <authorList>
            <person name="Akparov Z."/>
            <person name="Amiraslanov A."/>
            <person name="Hajiyeva S."/>
            <person name="Abbasov M."/>
            <person name="Kaur K."/>
            <person name="Hamwieh A."/>
            <person name="Solovyev V."/>
            <person name="Salamov A."/>
            <person name="Braich B."/>
            <person name="Kosarev P."/>
            <person name="Mahmoud A."/>
            <person name="Hajiyev E."/>
            <person name="Babayeva S."/>
            <person name="Izzatullayeva V."/>
            <person name="Mammadov A."/>
            <person name="Mammadov A."/>
            <person name="Sharifova S."/>
            <person name="Ojaghi J."/>
            <person name="Eynullazada K."/>
            <person name="Bayramov B."/>
            <person name="Abdulazimova A."/>
            <person name="Shahmuradov I."/>
        </authorList>
    </citation>
    <scope>NUCLEOTIDE SEQUENCE [LARGE SCALE GENOMIC DNA]</scope>
    <source>
        <strain evidence="3">AG2017</strain>
        <strain evidence="5">cv. AG2017</strain>
        <tissue evidence="3">Leaf</tissue>
    </source>
</reference>